<feature type="transmembrane region" description="Helical" evidence="1">
    <location>
        <begin position="97"/>
        <end position="115"/>
    </location>
</feature>
<feature type="transmembrane region" description="Helical" evidence="1">
    <location>
        <begin position="63"/>
        <end position="85"/>
    </location>
</feature>
<feature type="transmembrane region" description="Helical" evidence="1">
    <location>
        <begin position="34"/>
        <end position="51"/>
    </location>
</feature>
<gene>
    <name evidence="2" type="ORF">SAMN04490178_102186</name>
</gene>
<dbReference type="Proteomes" id="UP000198847">
    <property type="component" value="Unassembled WGS sequence"/>
</dbReference>
<dbReference type="RefSeq" id="WP_143050558.1">
    <property type="nucleotide sequence ID" value="NZ_FODY01000002.1"/>
</dbReference>
<proteinExistence type="predicted"/>
<evidence type="ECO:0000313" key="2">
    <source>
        <dbReference type="EMBL" id="SEO49207.1"/>
    </source>
</evidence>
<accession>A0A1H8Q5L1</accession>
<dbReference type="AlphaFoldDB" id="A0A1H8Q5L1"/>
<feature type="transmembrane region" description="Helical" evidence="1">
    <location>
        <begin position="7"/>
        <end position="28"/>
    </location>
</feature>
<dbReference type="Pfam" id="PF09997">
    <property type="entry name" value="DUF2238"/>
    <property type="match status" value="1"/>
</dbReference>
<keyword evidence="3" id="KW-1185">Reference proteome</keyword>
<organism evidence="2 3">
    <name type="scientific">Propionispora vibrioides</name>
    <dbReference type="NCBI Taxonomy" id="112903"/>
    <lineage>
        <taxon>Bacteria</taxon>
        <taxon>Bacillati</taxon>
        <taxon>Bacillota</taxon>
        <taxon>Negativicutes</taxon>
        <taxon>Selenomonadales</taxon>
        <taxon>Sporomusaceae</taxon>
        <taxon>Propionispora</taxon>
    </lineage>
</organism>
<dbReference type="OrthoDB" id="2942551at2"/>
<reference evidence="2 3" key="1">
    <citation type="submission" date="2016-10" db="EMBL/GenBank/DDBJ databases">
        <authorList>
            <person name="de Groot N.N."/>
        </authorList>
    </citation>
    <scope>NUCLEOTIDE SEQUENCE [LARGE SCALE GENOMIC DNA]</scope>
    <source>
        <strain evidence="2 3">DSM 13305</strain>
    </source>
</reference>
<feature type="transmembrane region" description="Helical" evidence="1">
    <location>
        <begin position="122"/>
        <end position="142"/>
    </location>
</feature>
<sequence length="196" mass="21799">MGEHTRVRLVLTGGCILAQILVMLGLAGQENREFMRGAAWGAILLFAYTLWEIRCRLYMSNYVRALIVITIVADSYAGGYLGYYMTSQIFDKALHLFGTYSFAMFFYILLAQLVIRQPVNRLFTCLFIICLGISLGVVYELLEFAVDTINQPLIPGQASLVDTDLDLLADTVGAVIAAIQLAYTRLGRYLAGKLFA</sequence>
<keyword evidence="1" id="KW-0472">Membrane</keyword>
<dbReference type="STRING" id="112903.SAMN04490178_102186"/>
<evidence type="ECO:0000256" key="1">
    <source>
        <dbReference type="SAM" id="Phobius"/>
    </source>
</evidence>
<name>A0A1H8Q5L1_9FIRM</name>
<keyword evidence="1" id="KW-0812">Transmembrane</keyword>
<dbReference type="EMBL" id="FODY01000002">
    <property type="protein sequence ID" value="SEO49207.1"/>
    <property type="molecule type" value="Genomic_DNA"/>
</dbReference>
<evidence type="ECO:0008006" key="4">
    <source>
        <dbReference type="Google" id="ProtNLM"/>
    </source>
</evidence>
<protein>
    <recommendedName>
        <fullName evidence="4">Membrane protein YjdF</fullName>
    </recommendedName>
</protein>
<keyword evidence="1" id="KW-1133">Transmembrane helix</keyword>
<dbReference type="InterPro" id="IPR014509">
    <property type="entry name" value="YjdF-like"/>
</dbReference>
<evidence type="ECO:0000313" key="3">
    <source>
        <dbReference type="Proteomes" id="UP000198847"/>
    </source>
</evidence>